<evidence type="ECO:0000313" key="1">
    <source>
        <dbReference type="EMBL" id="GII25967.1"/>
    </source>
</evidence>
<evidence type="ECO:0000313" key="2">
    <source>
        <dbReference type="Proteomes" id="UP000599074"/>
    </source>
</evidence>
<accession>A0A8J3THP8</accession>
<keyword evidence="2" id="KW-1185">Reference proteome</keyword>
<comment type="caution">
    <text evidence="1">The sequence shown here is derived from an EMBL/GenBank/DDBJ whole genome shotgun (WGS) entry which is preliminary data.</text>
</comment>
<name>A0A8J3THP8_9ACTN</name>
<gene>
    <name evidence="1" type="ORF">Pme01_55640</name>
</gene>
<sequence length="60" mass="6659">MISLLPDFEPDDVPHAVAVARTAAAAAAKETRRVILASKIDMRWILPRNVSLWGMCLLTR</sequence>
<dbReference type="EMBL" id="BOON01000062">
    <property type="protein sequence ID" value="GII25967.1"/>
    <property type="molecule type" value="Genomic_DNA"/>
</dbReference>
<dbReference type="AlphaFoldDB" id="A0A8J3THP8"/>
<reference evidence="1" key="1">
    <citation type="submission" date="2021-01" db="EMBL/GenBank/DDBJ databases">
        <title>Whole genome shotgun sequence of Planosporangium mesophilum NBRC 109066.</title>
        <authorList>
            <person name="Komaki H."/>
            <person name="Tamura T."/>
        </authorList>
    </citation>
    <scope>NUCLEOTIDE SEQUENCE</scope>
    <source>
        <strain evidence="1">NBRC 109066</strain>
    </source>
</reference>
<organism evidence="1 2">
    <name type="scientific">Planosporangium mesophilum</name>
    <dbReference type="NCBI Taxonomy" id="689768"/>
    <lineage>
        <taxon>Bacteria</taxon>
        <taxon>Bacillati</taxon>
        <taxon>Actinomycetota</taxon>
        <taxon>Actinomycetes</taxon>
        <taxon>Micromonosporales</taxon>
        <taxon>Micromonosporaceae</taxon>
        <taxon>Planosporangium</taxon>
    </lineage>
</organism>
<proteinExistence type="predicted"/>
<protein>
    <submittedName>
        <fullName evidence="1">Uncharacterized protein</fullName>
    </submittedName>
</protein>
<dbReference type="Proteomes" id="UP000599074">
    <property type="component" value="Unassembled WGS sequence"/>
</dbReference>